<dbReference type="InterPro" id="IPR024046">
    <property type="entry name" value="Flagellar_assmbl_FliW_dom_sf"/>
</dbReference>
<dbReference type="Proteomes" id="UP000536100">
    <property type="component" value="Unassembled WGS sequence"/>
</dbReference>
<dbReference type="InterPro" id="IPR003775">
    <property type="entry name" value="Flagellar_assembly_factor_FliW"/>
</dbReference>
<evidence type="ECO:0000256" key="1">
    <source>
        <dbReference type="ARBA" id="ARBA00022490"/>
    </source>
</evidence>
<dbReference type="HAMAP" id="MF_01185">
    <property type="entry name" value="FliW"/>
    <property type="match status" value="1"/>
</dbReference>
<protein>
    <recommendedName>
        <fullName evidence="4">Flagellar assembly factor FliW</fullName>
    </recommendedName>
</protein>
<reference evidence="6 8" key="2">
    <citation type="submission" date="2023-07" db="EMBL/GenBank/DDBJ databases">
        <title>Genome sequencing of multiple Borrelia sensu lato isolates.</title>
        <authorList>
            <person name="Mongodin E.F."/>
            <person name="Rudenko N."/>
            <person name="Fraser C.M."/>
            <person name="Schutzer S."/>
            <person name="Luft B."/>
            <person name="Morgan R."/>
            <person name="Chastens S."/>
            <person name="Qiu W."/>
        </authorList>
    </citation>
    <scope>NUCLEOTIDE SEQUENCE [LARGE SCALE GENOMIC DNA]</scope>
    <source>
        <strain evidence="6 8">CA446</strain>
    </source>
</reference>
<proteinExistence type="inferred from homology"/>
<evidence type="ECO:0000313" key="6">
    <source>
        <dbReference type="EMBL" id="WNY70246.1"/>
    </source>
</evidence>
<evidence type="ECO:0000313" key="7">
    <source>
        <dbReference type="Proteomes" id="UP000536100"/>
    </source>
</evidence>
<dbReference type="EMBL" id="JACHFB010000002">
    <property type="protein sequence ID" value="MBB6213185.1"/>
    <property type="molecule type" value="Genomic_DNA"/>
</dbReference>
<keyword evidence="1 4" id="KW-0963">Cytoplasm</keyword>
<evidence type="ECO:0000256" key="4">
    <source>
        <dbReference type="HAMAP-Rule" id="MF_01185"/>
    </source>
</evidence>
<dbReference type="PANTHER" id="PTHR39190">
    <property type="entry name" value="FLAGELLAR ASSEMBLY FACTOR FLIW"/>
    <property type="match status" value="1"/>
</dbReference>
<dbReference type="RefSeq" id="WP_184124926.1">
    <property type="nucleotide sequence ID" value="NZ_CP124076.1"/>
</dbReference>
<keyword evidence="2 4" id="KW-1005">Bacterial flagellum biogenesis</keyword>
<comment type="subunit">
    <text evidence="4">Interacts with translational regulator CsrA and flagellin(s).</text>
</comment>
<evidence type="ECO:0000256" key="3">
    <source>
        <dbReference type="ARBA" id="ARBA00022845"/>
    </source>
</evidence>
<comment type="subcellular location">
    <subcellularLocation>
        <location evidence="4">Cytoplasm</location>
    </subcellularLocation>
</comment>
<dbReference type="Proteomes" id="UP001302829">
    <property type="component" value="Chromosome"/>
</dbReference>
<dbReference type="PANTHER" id="PTHR39190:SF1">
    <property type="entry name" value="FLAGELLAR ASSEMBLY FACTOR FLIW"/>
    <property type="match status" value="1"/>
</dbReference>
<dbReference type="GO" id="GO:0044780">
    <property type="term" value="P:bacterial-type flagellum assembly"/>
    <property type="evidence" value="ECO:0007669"/>
    <property type="project" value="UniProtKB-UniRule"/>
</dbReference>
<evidence type="ECO:0000313" key="5">
    <source>
        <dbReference type="EMBL" id="MBB6213185.1"/>
    </source>
</evidence>
<reference evidence="5 7" key="1">
    <citation type="submission" date="2020-08" db="EMBL/GenBank/DDBJ databases">
        <title>Genomic Encyclopedia of Type Strains, Phase IV (KMG-IV): sequencing the most valuable type-strain genomes for metagenomic binning, comparative biology and taxonomic classification.</title>
        <authorList>
            <person name="Goeker M."/>
        </authorList>
    </citation>
    <scope>NUCLEOTIDE SEQUENCE [LARGE SCALE GENOMIC DNA]</scope>
    <source>
        <strain evidence="5 7">DSM 17989</strain>
    </source>
</reference>
<comment type="function">
    <text evidence="4">Acts as an anti-CsrA protein, binds CsrA and prevents it from repressing translation of its target genes, one of which is flagellin. Binds to flagellin and participates in the assembly of the flagellum.</text>
</comment>
<keyword evidence="5" id="KW-0282">Flagellum</keyword>
<dbReference type="Gene3D" id="2.30.290.10">
    <property type="entry name" value="BH3618-like"/>
    <property type="match status" value="1"/>
</dbReference>
<keyword evidence="8" id="KW-1185">Reference proteome</keyword>
<dbReference type="AlphaFoldDB" id="A0A7W9ZL55"/>
<keyword evidence="4" id="KW-0143">Chaperone</keyword>
<keyword evidence="5" id="KW-0969">Cilium</keyword>
<dbReference type="GO" id="GO:0006417">
    <property type="term" value="P:regulation of translation"/>
    <property type="evidence" value="ECO:0007669"/>
    <property type="project" value="UniProtKB-KW"/>
</dbReference>
<name>A0A7W9ZL55_9SPIR</name>
<dbReference type="Pfam" id="PF02623">
    <property type="entry name" value="FliW"/>
    <property type="match status" value="1"/>
</dbReference>
<evidence type="ECO:0000313" key="8">
    <source>
        <dbReference type="Proteomes" id="UP001302829"/>
    </source>
</evidence>
<sequence length="133" mass="15509">MIDEKCIEFDFPEGILGFENIKKFIIKDSKHKPFSIMQSINKEVSFLVTSPFNFLSEYLPNIQEKDWSDIKAKAEDEKVILCIINMHVNDYKDITANLKAPIIINKKKLLGKQAICTNEKYSLHHKVFKEEKC</sequence>
<organism evidence="5 7">
    <name type="scientific">Borreliella californiensis</name>
    <dbReference type="NCBI Taxonomy" id="373543"/>
    <lineage>
        <taxon>Bacteria</taxon>
        <taxon>Pseudomonadati</taxon>
        <taxon>Spirochaetota</taxon>
        <taxon>Spirochaetia</taxon>
        <taxon>Spirochaetales</taxon>
        <taxon>Borreliaceae</taxon>
        <taxon>Borreliella</taxon>
    </lineage>
</organism>
<dbReference type="SUPFAM" id="SSF141457">
    <property type="entry name" value="BH3618-like"/>
    <property type="match status" value="1"/>
</dbReference>
<accession>A0A7W9ZL55</accession>
<dbReference type="GO" id="GO:0005737">
    <property type="term" value="C:cytoplasm"/>
    <property type="evidence" value="ECO:0007669"/>
    <property type="project" value="UniProtKB-SubCell"/>
</dbReference>
<gene>
    <name evidence="4 6" type="primary">fliW</name>
    <name evidence="5" type="ORF">HNP67_000668</name>
    <name evidence="6" type="ORF">QIA39_00890</name>
</gene>
<evidence type="ECO:0000256" key="2">
    <source>
        <dbReference type="ARBA" id="ARBA00022795"/>
    </source>
</evidence>
<dbReference type="EMBL" id="CP132476">
    <property type="protein sequence ID" value="WNY70246.1"/>
    <property type="molecule type" value="Genomic_DNA"/>
</dbReference>
<keyword evidence="5" id="KW-0966">Cell projection</keyword>
<comment type="similarity">
    <text evidence="4">Belongs to the FliW family.</text>
</comment>
<keyword evidence="3 4" id="KW-0810">Translation regulation</keyword>
<dbReference type="NCBIfam" id="NF009793">
    <property type="entry name" value="PRK13285.1-1"/>
    <property type="match status" value="1"/>
</dbReference>